<dbReference type="AlphaFoldDB" id="A0A369BD55"/>
<name>A0A369BD55_9FIRM</name>
<dbReference type="EMBL" id="QPJT01000003">
    <property type="protein sequence ID" value="RCX19331.1"/>
    <property type="molecule type" value="Genomic_DNA"/>
</dbReference>
<comment type="caution">
    <text evidence="1">The sequence shown here is derived from an EMBL/GenBank/DDBJ whole genome shotgun (WGS) entry which is preliminary data.</text>
</comment>
<sequence length="33" mass="3728">MKKRDSKSAIIIIDSINIIDGSKKDEEFYGAQN</sequence>
<accession>A0A369BD55</accession>
<gene>
    <name evidence="1" type="ORF">DFR58_10376</name>
</gene>
<proteinExistence type="predicted"/>
<reference evidence="1 2" key="1">
    <citation type="submission" date="2018-07" db="EMBL/GenBank/DDBJ databases">
        <title>Genomic Encyclopedia of Type Strains, Phase IV (KMG-IV): sequencing the most valuable type-strain genomes for metagenomic binning, comparative biology and taxonomic classification.</title>
        <authorList>
            <person name="Goeker M."/>
        </authorList>
    </citation>
    <scope>NUCLEOTIDE SEQUENCE [LARGE SCALE GENOMIC DNA]</scope>
    <source>
        <strain evidence="1 2">DSM 27016</strain>
    </source>
</reference>
<dbReference type="Proteomes" id="UP000253034">
    <property type="component" value="Unassembled WGS sequence"/>
</dbReference>
<organism evidence="1 2">
    <name type="scientific">Anaerobacterium chartisolvens</name>
    <dbReference type="NCBI Taxonomy" id="1297424"/>
    <lineage>
        <taxon>Bacteria</taxon>
        <taxon>Bacillati</taxon>
        <taxon>Bacillota</taxon>
        <taxon>Clostridia</taxon>
        <taxon>Eubacteriales</taxon>
        <taxon>Oscillospiraceae</taxon>
        <taxon>Anaerobacterium</taxon>
    </lineage>
</organism>
<protein>
    <submittedName>
        <fullName evidence="1">Uncharacterized protein</fullName>
    </submittedName>
</protein>
<evidence type="ECO:0000313" key="2">
    <source>
        <dbReference type="Proteomes" id="UP000253034"/>
    </source>
</evidence>
<keyword evidence="2" id="KW-1185">Reference proteome</keyword>
<evidence type="ECO:0000313" key="1">
    <source>
        <dbReference type="EMBL" id="RCX19331.1"/>
    </source>
</evidence>